<dbReference type="RefSeq" id="WP_067755571.1">
    <property type="nucleotide sequence ID" value="NZ_LT907988.1"/>
</dbReference>
<evidence type="ECO:0000256" key="1">
    <source>
        <dbReference type="ARBA" id="ARBA00010641"/>
    </source>
</evidence>
<evidence type="ECO:0000313" key="6">
    <source>
        <dbReference type="EMBL" id="SBT26203.1"/>
    </source>
</evidence>
<dbReference type="NCBIfam" id="TIGR02937">
    <property type="entry name" value="sigma70-ECF"/>
    <property type="match status" value="1"/>
</dbReference>
<dbReference type="InterPro" id="IPR013325">
    <property type="entry name" value="RNA_pol_sigma_r2"/>
</dbReference>
<dbReference type="KEGG" id="odi:ODI_R3340"/>
<dbReference type="PANTHER" id="PTHR43133">
    <property type="entry name" value="RNA POLYMERASE ECF-TYPE SIGMA FACTO"/>
    <property type="match status" value="1"/>
</dbReference>
<dbReference type="InterPro" id="IPR013324">
    <property type="entry name" value="RNA_pol_sigma_r3/r4-like"/>
</dbReference>
<dbReference type="AlphaFoldDB" id="A0A1C3K3W7"/>
<dbReference type="EMBL" id="LT907988">
    <property type="protein sequence ID" value="SOE51300.1"/>
    <property type="molecule type" value="Genomic_DNA"/>
</dbReference>
<dbReference type="STRING" id="1851544.ODI_03019"/>
<keyword evidence="4" id="KW-0804">Transcription</keyword>
<dbReference type="SUPFAM" id="SSF88946">
    <property type="entry name" value="Sigma2 domain of RNA polymerase sigma factors"/>
    <property type="match status" value="1"/>
</dbReference>
<keyword evidence="2" id="KW-0805">Transcription regulation</keyword>
<protein>
    <submittedName>
        <fullName evidence="6">FIG006045: Sigma factor, ECF subfamily</fullName>
    </submittedName>
</protein>
<dbReference type="Gene3D" id="1.10.10.10">
    <property type="entry name" value="Winged helix-like DNA-binding domain superfamily/Winged helix DNA-binding domain"/>
    <property type="match status" value="1"/>
</dbReference>
<evidence type="ECO:0000256" key="3">
    <source>
        <dbReference type="ARBA" id="ARBA00023082"/>
    </source>
</evidence>
<reference evidence="6 8" key="1">
    <citation type="submission" date="2016-06" db="EMBL/GenBank/DDBJ databases">
        <authorList>
            <person name="Kjaerup R.B."/>
            <person name="Dalgaard T.S."/>
            <person name="Juul-Madsen H.R."/>
        </authorList>
    </citation>
    <scope>NUCLEOTIDE SEQUENCE [LARGE SCALE GENOMIC DNA]</scope>
    <source>
        <strain evidence="6">Orrdi1</strain>
    </source>
</reference>
<evidence type="ECO:0000256" key="4">
    <source>
        <dbReference type="ARBA" id="ARBA00023163"/>
    </source>
</evidence>
<dbReference type="GO" id="GO:0016987">
    <property type="term" value="F:sigma factor activity"/>
    <property type="evidence" value="ECO:0007669"/>
    <property type="project" value="UniProtKB-KW"/>
</dbReference>
<dbReference type="GO" id="GO:0003677">
    <property type="term" value="F:DNA binding"/>
    <property type="evidence" value="ECO:0007669"/>
    <property type="project" value="InterPro"/>
</dbReference>
<feature type="domain" description="RNA polymerase sigma factor 70 region 4 type 2" evidence="5">
    <location>
        <begin position="124"/>
        <end position="170"/>
    </location>
</feature>
<dbReference type="InterPro" id="IPR036388">
    <property type="entry name" value="WH-like_DNA-bd_sf"/>
</dbReference>
<dbReference type="EMBL" id="FLRC01000029">
    <property type="protein sequence ID" value="SBT26203.1"/>
    <property type="molecule type" value="Genomic_DNA"/>
</dbReference>
<dbReference type="Gene3D" id="1.10.1740.10">
    <property type="match status" value="1"/>
</dbReference>
<dbReference type="GO" id="GO:0006352">
    <property type="term" value="P:DNA-templated transcription initiation"/>
    <property type="evidence" value="ECO:0007669"/>
    <property type="project" value="InterPro"/>
</dbReference>
<keyword evidence="8" id="KW-1185">Reference proteome</keyword>
<evidence type="ECO:0000313" key="8">
    <source>
        <dbReference type="Proteomes" id="UP000078558"/>
    </source>
</evidence>
<evidence type="ECO:0000313" key="7">
    <source>
        <dbReference type="EMBL" id="SOE51300.1"/>
    </source>
</evidence>
<comment type="similarity">
    <text evidence="1">Belongs to the sigma-70 factor family. ECF subfamily.</text>
</comment>
<organism evidence="6 8">
    <name type="scientific">Orrella dioscoreae</name>
    <dbReference type="NCBI Taxonomy" id="1851544"/>
    <lineage>
        <taxon>Bacteria</taxon>
        <taxon>Pseudomonadati</taxon>
        <taxon>Pseudomonadota</taxon>
        <taxon>Betaproteobacteria</taxon>
        <taxon>Burkholderiales</taxon>
        <taxon>Alcaligenaceae</taxon>
        <taxon>Orrella</taxon>
    </lineage>
</organism>
<dbReference type="Pfam" id="PF08281">
    <property type="entry name" value="Sigma70_r4_2"/>
    <property type="match status" value="1"/>
</dbReference>
<keyword evidence="3" id="KW-0731">Sigma factor</keyword>
<accession>A0A1C3K3W7</accession>
<proteinExistence type="inferred from homology"/>
<dbReference type="Proteomes" id="UP000078558">
    <property type="component" value="Chromosome I"/>
</dbReference>
<reference evidence="7 8" key="2">
    <citation type="submission" date="2017-08" db="EMBL/GenBank/DDBJ databases">
        <authorList>
            <person name="de Groot N.N."/>
        </authorList>
    </citation>
    <scope>NUCLEOTIDE SEQUENCE [LARGE SCALE GENOMIC DNA]</scope>
    <source>
        <strain evidence="7">Orrdi1</strain>
    </source>
</reference>
<dbReference type="SUPFAM" id="SSF88659">
    <property type="entry name" value="Sigma3 and sigma4 domains of RNA polymerase sigma factors"/>
    <property type="match status" value="1"/>
</dbReference>
<sequence>MLSNDVSSPLVARLAGCYDELVAYVCRAAGRFQVDRHQARDTAREAVHDVCLQLLKDRHVGQEARVPLAFLRTLTKRRAIDNLRQETARRRLASRMEDTPDALSQAADETFQPARQAAARQSLLRLAQAIEALPPRCRDVFVLHKIHEWPQAEVARHLGISLKTVEKHLRIGVACCRMGLRDDDAA</sequence>
<dbReference type="OrthoDB" id="192021at2"/>
<gene>
    <name evidence="6" type="ORF">ODI_03019</name>
    <name evidence="7" type="ORF">ODI_R3340</name>
</gene>
<evidence type="ECO:0000259" key="5">
    <source>
        <dbReference type="Pfam" id="PF08281"/>
    </source>
</evidence>
<name>A0A1C3K3W7_9BURK</name>
<dbReference type="InterPro" id="IPR014284">
    <property type="entry name" value="RNA_pol_sigma-70_dom"/>
</dbReference>
<evidence type="ECO:0000256" key="2">
    <source>
        <dbReference type="ARBA" id="ARBA00023015"/>
    </source>
</evidence>
<dbReference type="PANTHER" id="PTHR43133:SF63">
    <property type="entry name" value="RNA POLYMERASE SIGMA FACTOR FECI-RELATED"/>
    <property type="match status" value="1"/>
</dbReference>
<dbReference type="InterPro" id="IPR013249">
    <property type="entry name" value="RNA_pol_sigma70_r4_t2"/>
</dbReference>
<dbReference type="InterPro" id="IPR039425">
    <property type="entry name" value="RNA_pol_sigma-70-like"/>
</dbReference>